<dbReference type="GO" id="GO:0005886">
    <property type="term" value="C:plasma membrane"/>
    <property type="evidence" value="ECO:0007669"/>
    <property type="project" value="UniProtKB-SubCell"/>
</dbReference>
<dbReference type="SMART" id="SM00155">
    <property type="entry name" value="PLDc"/>
    <property type="match status" value="2"/>
</dbReference>
<dbReference type="Pfam" id="PF13396">
    <property type="entry name" value="PLDc_N"/>
    <property type="match status" value="1"/>
</dbReference>
<keyword evidence="9" id="KW-1185">Reference proteome</keyword>
<dbReference type="InterPro" id="IPR027379">
    <property type="entry name" value="CLS_N"/>
</dbReference>
<dbReference type="GO" id="GO:0032049">
    <property type="term" value="P:cardiolipin biosynthetic process"/>
    <property type="evidence" value="ECO:0007669"/>
    <property type="project" value="UniProtKB-ARBA"/>
</dbReference>
<dbReference type="SUPFAM" id="SSF56024">
    <property type="entry name" value="Phospholipase D/nuclease"/>
    <property type="match status" value="2"/>
</dbReference>
<dbReference type="CDD" id="cd09162">
    <property type="entry name" value="PLDc_CLS_unchar1_2"/>
    <property type="match status" value="1"/>
</dbReference>
<dbReference type="InterPro" id="IPR001736">
    <property type="entry name" value="PLipase_D/transphosphatidylase"/>
</dbReference>
<dbReference type="PROSITE" id="PS50035">
    <property type="entry name" value="PLD"/>
    <property type="match status" value="2"/>
</dbReference>
<evidence type="ECO:0000256" key="1">
    <source>
        <dbReference type="ARBA" id="ARBA00004651"/>
    </source>
</evidence>
<dbReference type="Pfam" id="PF13091">
    <property type="entry name" value="PLDc_2"/>
    <property type="match status" value="2"/>
</dbReference>
<dbReference type="Proteomes" id="UP000240535">
    <property type="component" value="Unassembled WGS sequence"/>
</dbReference>
<dbReference type="InterPro" id="IPR025202">
    <property type="entry name" value="PLD-like_dom"/>
</dbReference>
<protein>
    <submittedName>
        <fullName evidence="8">Phospholipase</fullName>
    </submittedName>
</protein>
<evidence type="ECO:0000259" key="7">
    <source>
        <dbReference type="PROSITE" id="PS50035"/>
    </source>
</evidence>
<feature type="transmembrane region" description="Helical" evidence="6">
    <location>
        <begin position="7"/>
        <end position="28"/>
    </location>
</feature>
<evidence type="ECO:0000313" key="9">
    <source>
        <dbReference type="Proteomes" id="UP000240535"/>
    </source>
</evidence>
<reference evidence="9" key="1">
    <citation type="submission" date="2017-10" db="EMBL/GenBank/DDBJ databases">
        <title>Campylobacter species from seals.</title>
        <authorList>
            <person name="Gilbert M.J."/>
            <person name="Zomer A.L."/>
            <person name="Timmerman A.J."/>
            <person name="Duim B."/>
            <person name="Wagenaar J.A."/>
        </authorList>
    </citation>
    <scope>NUCLEOTIDE SEQUENCE [LARGE SCALE GENOMIC DNA]</scope>
    <source>
        <strain evidence="9">17S00004-5</strain>
    </source>
</reference>
<dbReference type="RefSeq" id="WP_106870386.1">
    <property type="nucleotide sequence ID" value="NZ_CP053841.1"/>
</dbReference>
<evidence type="ECO:0000256" key="3">
    <source>
        <dbReference type="ARBA" id="ARBA00022692"/>
    </source>
</evidence>
<dbReference type="AlphaFoldDB" id="A0A2P8R2E1"/>
<evidence type="ECO:0000256" key="2">
    <source>
        <dbReference type="ARBA" id="ARBA00022475"/>
    </source>
</evidence>
<dbReference type="PANTHER" id="PTHR21248">
    <property type="entry name" value="CARDIOLIPIN SYNTHASE"/>
    <property type="match status" value="1"/>
</dbReference>
<keyword evidence="2" id="KW-1003">Cell membrane</keyword>
<dbReference type="Gene3D" id="3.30.870.10">
    <property type="entry name" value="Endonuclease Chain A"/>
    <property type="match status" value="2"/>
</dbReference>
<keyword evidence="3 6" id="KW-0812">Transmembrane</keyword>
<evidence type="ECO:0000256" key="4">
    <source>
        <dbReference type="ARBA" id="ARBA00022989"/>
    </source>
</evidence>
<comment type="subcellular location">
    <subcellularLocation>
        <location evidence="1">Cell membrane</location>
        <topology evidence="1">Multi-pass membrane protein</topology>
    </subcellularLocation>
</comment>
<gene>
    <name evidence="8" type="ORF">CQ405_02745</name>
</gene>
<feature type="transmembrane region" description="Helical" evidence="6">
    <location>
        <begin position="40"/>
        <end position="60"/>
    </location>
</feature>
<feature type="domain" description="PLD phosphodiesterase" evidence="7">
    <location>
        <begin position="383"/>
        <end position="410"/>
    </location>
</feature>
<organism evidence="8 9">
    <name type="scientific">Campylobacter blaseri</name>
    <dbReference type="NCBI Taxonomy" id="2042961"/>
    <lineage>
        <taxon>Bacteria</taxon>
        <taxon>Pseudomonadati</taxon>
        <taxon>Campylobacterota</taxon>
        <taxon>Epsilonproteobacteria</taxon>
        <taxon>Campylobacterales</taxon>
        <taxon>Campylobacteraceae</taxon>
        <taxon>Campylobacter</taxon>
    </lineage>
</organism>
<evidence type="ECO:0000256" key="6">
    <source>
        <dbReference type="SAM" id="Phobius"/>
    </source>
</evidence>
<dbReference type="PANTHER" id="PTHR21248:SF22">
    <property type="entry name" value="PHOSPHOLIPASE D"/>
    <property type="match status" value="1"/>
</dbReference>
<accession>A0A2P8R2E1</accession>
<evidence type="ECO:0000313" key="8">
    <source>
        <dbReference type="EMBL" id="PSM52667.1"/>
    </source>
</evidence>
<keyword evidence="5 6" id="KW-0472">Membrane</keyword>
<name>A0A2P8R2E1_9BACT</name>
<dbReference type="OrthoDB" id="9762009at2"/>
<feature type="domain" description="PLD phosphodiesterase" evidence="7">
    <location>
        <begin position="208"/>
        <end position="235"/>
    </location>
</feature>
<keyword evidence="4 6" id="KW-1133">Transmembrane helix</keyword>
<sequence length="466" mass="53698">MTFIYLISIYVSTIVSGILVFIAIGHILYKKRSPNSMISWILAIFFLPFISVPLYFIIGIRKRESRSKKEYVKIAKPEKYHKYNISSSEHSVLSLLEKNKMPSATKNNDIKLILSDTKAFKEMLEQINNSKYSIDICTYVFKFDKTTQILLDALEKKAKEGVKVRVLLDIVGSIGAYIKQGKFKKAKEVGVDIVFFTPIFKRPFQSYINLRNHRKIYLFDQKILLSGGMNLSDEYMGLEEDEQRWDDLMYKLIGPSVFHFYYIFCNDWAYAKGEKNNFDIDQSLEFDGSDIVQVVPSGPDIQVDALYETLLNAIYNAKERIWIVTPYFVPSENIIQSLIIAKHKGVDVKLITPKHSNHLLADLGRSPYMRELNSAGVEVMLYRGNMLHAKAILFDSLAGMVGSVNFDNRSLFLNYEVVTFVYSKRVVDELEEWMRSLMDSSNKGMQKPSKVRETIENIVKVFTPLL</sequence>
<evidence type="ECO:0000256" key="5">
    <source>
        <dbReference type="ARBA" id="ARBA00023136"/>
    </source>
</evidence>
<proteinExistence type="predicted"/>
<dbReference type="EMBL" id="PDHH01000002">
    <property type="protein sequence ID" value="PSM52667.1"/>
    <property type="molecule type" value="Genomic_DNA"/>
</dbReference>
<comment type="caution">
    <text evidence="8">The sequence shown here is derived from an EMBL/GenBank/DDBJ whole genome shotgun (WGS) entry which is preliminary data.</text>
</comment>
<dbReference type="GO" id="GO:0030572">
    <property type="term" value="F:phosphatidyltransferase activity"/>
    <property type="evidence" value="ECO:0007669"/>
    <property type="project" value="UniProtKB-ARBA"/>
</dbReference>